<feature type="region of interest" description="Disordered" evidence="1">
    <location>
        <begin position="1"/>
        <end position="57"/>
    </location>
</feature>
<accession>A0A0B2R9L2</accession>
<name>A0A0B2R9L2_GLYSO</name>
<feature type="compositionally biased region" description="Low complexity" evidence="1">
    <location>
        <begin position="10"/>
        <end position="26"/>
    </location>
</feature>
<evidence type="ECO:0000313" key="2">
    <source>
        <dbReference type="EMBL" id="KHN28437.1"/>
    </source>
</evidence>
<dbReference type="Proteomes" id="UP000053555">
    <property type="component" value="Unassembled WGS sequence"/>
</dbReference>
<proteinExistence type="predicted"/>
<evidence type="ECO:0000256" key="1">
    <source>
        <dbReference type="SAM" id="MobiDB-lite"/>
    </source>
</evidence>
<protein>
    <submittedName>
        <fullName evidence="2">Uncharacterized protein</fullName>
    </submittedName>
</protein>
<dbReference type="AlphaFoldDB" id="A0A0B2R9L2"/>
<dbReference type="Gene3D" id="2.40.320.10">
    <property type="entry name" value="Hypothetical Protein Pfu-838710-001"/>
    <property type="match status" value="1"/>
</dbReference>
<sequence length="89" mass="9821">MPTTTSPLYSRPFPSSPTASRTSSSTEPHPRSPFAMSFSTSTSTKKRVEEDEEDLDPSIRHKCMAEPTKLGSVESTVLKRVQEEFGTAK</sequence>
<gene>
    <name evidence="2" type="ORF">glysoja_040850</name>
</gene>
<dbReference type="EMBL" id="KN652796">
    <property type="protein sequence ID" value="KHN28437.1"/>
    <property type="molecule type" value="Genomic_DNA"/>
</dbReference>
<organism evidence="2">
    <name type="scientific">Glycine soja</name>
    <name type="common">Wild soybean</name>
    <dbReference type="NCBI Taxonomy" id="3848"/>
    <lineage>
        <taxon>Eukaryota</taxon>
        <taxon>Viridiplantae</taxon>
        <taxon>Streptophyta</taxon>
        <taxon>Embryophyta</taxon>
        <taxon>Tracheophyta</taxon>
        <taxon>Spermatophyta</taxon>
        <taxon>Magnoliopsida</taxon>
        <taxon>eudicotyledons</taxon>
        <taxon>Gunneridae</taxon>
        <taxon>Pentapetalae</taxon>
        <taxon>rosids</taxon>
        <taxon>fabids</taxon>
        <taxon>Fabales</taxon>
        <taxon>Fabaceae</taxon>
        <taxon>Papilionoideae</taxon>
        <taxon>50 kb inversion clade</taxon>
        <taxon>NPAAA clade</taxon>
        <taxon>indigoferoid/millettioid clade</taxon>
        <taxon>Phaseoleae</taxon>
        <taxon>Glycine</taxon>
        <taxon>Glycine subgen. Soja</taxon>
    </lineage>
</organism>
<reference evidence="2" key="1">
    <citation type="submission" date="2014-07" db="EMBL/GenBank/DDBJ databases">
        <title>Identification of a novel salt tolerance gene in wild soybean by whole-genome sequencing.</title>
        <authorList>
            <person name="Lam H.-M."/>
            <person name="Qi X."/>
            <person name="Li M.-W."/>
            <person name="Liu X."/>
            <person name="Xie M."/>
            <person name="Ni M."/>
            <person name="Xu X."/>
        </authorList>
    </citation>
    <scope>NUCLEOTIDE SEQUENCE [LARGE SCALE GENOMIC DNA]</scope>
    <source>
        <tissue evidence="2">Root</tissue>
    </source>
</reference>